<protein>
    <recommendedName>
        <fullName evidence="2">F-box domain-containing protein</fullName>
    </recommendedName>
</protein>
<sequence>MSSPFVSSRRRDRGRTAPPPPPRSPAKRTLAVRDWAELPSDILLDVFLHLGPLEVMLGAEQACKPWRRVALEELTLWGRVGLDERGCGDLRGRRYLCDVTGNMWRVAVDRAKGQCEAFKGCCNDEDLLHLVERAPSLKSLSMKHYSDHQTGEDLLDALKKLTLLKELEIDFNYYRIGSDDTMLQSICKACPRLEELVLMYLSAFDR</sequence>
<dbReference type="InterPro" id="IPR032675">
    <property type="entry name" value="LRR_dom_sf"/>
</dbReference>
<gene>
    <name evidence="3" type="ORF">HU200_005077</name>
</gene>
<dbReference type="AlphaFoldDB" id="A0A835KWV2"/>
<evidence type="ECO:0000313" key="4">
    <source>
        <dbReference type="Proteomes" id="UP000636709"/>
    </source>
</evidence>
<dbReference type="OrthoDB" id="2095648at2759"/>
<evidence type="ECO:0000313" key="3">
    <source>
        <dbReference type="EMBL" id="KAF8775028.1"/>
    </source>
</evidence>
<evidence type="ECO:0000259" key="2">
    <source>
        <dbReference type="PROSITE" id="PS50181"/>
    </source>
</evidence>
<dbReference type="PANTHER" id="PTHR38926:SF74">
    <property type="entry name" value="OS08G0193600 PROTEIN"/>
    <property type="match status" value="1"/>
</dbReference>
<dbReference type="EMBL" id="JACEFO010000338">
    <property type="protein sequence ID" value="KAF8775028.1"/>
    <property type="molecule type" value="Genomic_DNA"/>
</dbReference>
<dbReference type="Gene3D" id="3.80.10.10">
    <property type="entry name" value="Ribonuclease Inhibitor"/>
    <property type="match status" value="1"/>
</dbReference>
<dbReference type="Pfam" id="PF12937">
    <property type="entry name" value="F-box-like"/>
    <property type="match status" value="1"/>
</dbReference>
<dbReference type="InterPro" id="IPR036047">
    <property type="entry name" value="F-box-like_dom_sf"/>
</dbReference>
<dbReference type="PROSITE" id="PS50181">
    <property type="entry name" value="FBOX"/>
    <property type="match status" value="1"/>
</dbReference>
<evidence type="ECO:0000256" key="1">
    <source>
        <dbReference type="SAM" id="MobiDB-lite"/>
    </source>
</evidence>
<name>A0A835KWV2_9POAL</name>
<dbReference type="Proteomes" id="UP000636709">
    <property type="component" value="Unassembled WGS sequence"/>
</dbReference>
<feature type="domain" description="F-box" evidence="2">
    <location>
        <begin position="32"/>
        <end position="80"/>
    </location>
</feature>
<dbReference type="InterPro" id="IPR001810">
    <property type="entry name" value="F-box_dom"/>
</dbReference>
<dbReference type="Gramene" id="Dexi6B01G0006240.1">
    <property type="protein sequence ID" value="Dexi6B01G0006240.1:cds"/>
    <property type="gene ID" value="Dexi6B01G0006240"/>
</dbReference>
<proteinExistence type="predicted"/>
<dbReference type="PANTHER" id="PTHR38926">
    <property type="entry name" value="F-BOX DOMAIN CONTAINING PROTEIN, EXPRESSED"/>
    <property type="match status" value="1"/>
</dbReference>
<feature type="region of interest" description="Disordered" evidence="1">
    <location>
        <begin position="1"/>
        <end position="28"/>
    </location>
</feature>
<organism evidence="3 4">
    <name type="scientific">Digitaria exilis</name>
    <dbReference type="NCBI Taxonomy" id="1010633"/>
    <lineage>
        <taxon>Eukaryota</taxon>
        <taxon>Viridiplantae</taxon>
        <taxon>Streptophyta</taxon>
        <taxon>Embryophyta</taxon>
        <taxon>Tracheophyta</taxon>
        <taxon>Spermatophyta</taxon>
        <taxon>Magnoliopsida</taxon>
        <taxon>Liliopsida</taxon>
        <taxon>Poales</taxon>
        <taxon>Poaceae</taxon>
        <taxon>PACMAD clade</taxon>
        <taxon>Panicoideae</taxon>
        <taxon>Panicodae</taxon>
        <taxon>Paniceae</taxon>
        <taxon>Anthephorinae</taxon>
        <taxon>Digitaria</taxon>
    </lineage>
</organism>
<reference evidence="3" key="1">
    <citation type="submission" date="2020-07" db="EMBL/GenBank/DDBJ databases">
        <title>Genome sequence and genetic diversity analysis of an under-domesticated orphan crop, white fonio (Digitaria exilis).</title>
        <authorList>
            <person name="Bennetzen J.L."/>
            <person name="Chen S."/>
            <person name="Ma X."/>
            <person name="Wang X."/>
            <person name="Yssel A.E.J."/>
            <person name="Chaluvadi S.R."/>
            <person name="Johnson M."/>
            <person name="Gangashetty P."/>
            <person name="Hamidou F."/>
            <person name="Sanogo M.D."/>
            <person name="Zwaenepoel A."/>
            <person name="Wallace J."/>
            <person name="Van De Peer Y."/>
            <person name="Van Deynze A."/>
        </authorList>
    </citation>
    <scope>NUCLEOTIDE SEQUENCE</scope>
    <source>
        <tissue evidence="3">Leaves</tissue>
    </source>
</reference>
<keyword evidence="4" id="KW-1185">Reference proteome</keyword>
<dbReference type="SUPFAM" id="SSF81383">
    <property type="entry name" value="F-box domain"/>
    <property type="match status" value="1"/>
</dbReference>
<comment type="caution">
    <text evidence="3">The sequence shown here is derived from an EMBL/GenBank/DDBJ whole genome shotgun (WGS) entry which is preliminary data.</text>
</comment>
<dbReference type="Gene3D" id="1.20.1280.50">
    <property type="match status" value="1"/>
</dbReference>
<accession>A0A835KWV2</accession>
<dbReference type="SUPFAM" id="SSF52047">
    <property type="entry name" value="RNI-like"/>
    <property type="match status" value="1"/>
</dbReference>